<dbReference type="Proteomes" id="UP000320496">
    <property type="component" value="Chromosome"/>
</dbReference>
<dbReference type="RefSeq" id="WP_145369324.1">
    <property type="nucleotide sequence ID" value="NZ_CP036275.1"/>
</dbReference>
<proteinExistence type="predicted"/>
<dbReference type="KEGG" id="mri:Mal4_23150"/>
<dbReference type="AlphaFoldDB" id="A0A517Z682"/>
<organism evidence="1 2">
    <name type="scientific">Maioricimonas rarisocia</name>
    <dbReference type="NCBI Taxonomy" id="2528026"/>
    <lineage>
        <taxon>Bacteria</taxon>
        <taxon>Pseudomonadati</taxon>
        <taxon>Planctomycetota</taxon>
        <taxon>Planctomycetia</taxon>
        <taxon>Planctomycetales</taxon>
        <taxon>Planctomycetaceae</taxon>
        <taxon>Maioricimonas</taxon>
    </lineage>
</organism>
<evidence type="ECO:0000313" key="1">
    <source>
        <dbReference type="EMBL" id="QDU37996.1"/>
    </source>
</evidence>
<dbReference type="OrthoDB" id="5523904at2"/>
<sequence length="94" mass="10593">MDQLPTIELLEATHQFPGRYVFKVIGTTEDRFIGRVVQAVRAELASDMEPSFSSRTTAGGRHVSVTIEPEVKEAQQVLAIYERLRELDGLVMLF</sequence>
<name>A0A517Z682_9PLAN</name>
<evidence type="ECO:0008006" key="3">
    <source>
        <dbReference type="Google" id="ProtNLM"/>
    </source>
</evidence>
<dbReference type="Gene3D" id="3.30.70.260">
    <property type="match status" value="1"/>
</dbReference>
<gene>
    <name evidence="1" type="ORF">Mal4_23150</name>
</gene>
<dbReference type="InterPro" id="IPR007454">
    <property type="entry name" value="UPF0250_YbeD-like"/>
</dbReference>
<dbReference type="SUPFAM" id="SSF117991">
    <property type="entry name" value="YbeD/HP0495-like"/>
    <property type="match status" value="1"/>
</dbReference>
<keyword evidence="2" id="KW-1185">Reference proteome</keyword>
<protein>
    <recommendedName>
        <fullName evidence="3">DUF493 domain-containing protein</fullName>
    </recommendedName>
</protein>
<dbReference type="EMBL" id="CP036275">
    <property type="protein sequence ID" value="QDU37996.1"/>
    <property type="molecule type" value="Genomic_DNA"/>
</dbReference>
<evidence type="ECO:0000313" key="2">
    <source>
        <dbReference type="Proteomes" id="UP000320496"/>
    </source>
</evidence>
<reference evidence="1 2" key="1">
    <citation type="submission" date="2019-02" db="EMBL/GenBank/DDBJ databases">
        <title>Deep-cultivation of Planctomycetes and their phenomic and genomic characterization uncovers novel biology.</title>
        <authorList>
            <person name="Wiegand S."/>
            <person name="Jogler M."/>
            <person name="Boedeker C."/>
            <person name="Pinto D."/>
            <person name="Vollmers J."/>
            <person name="Rivas-Marin E."/>
            <person name="Kohn T."/>
            <person name="Peeters S.H."/>
            <person name="Heuer A."/>
            <person name="Rast P."/>
            <person name="Oberbeckmann S."/>
            <person name="Bunk B."/>
            <person name="Jeske O."/>
            <person name="Meyerdierks A."/>
            <person name="Storesund J.E."/>
            <person name="Kallscheuer N."/>
            <person name="Luecker S."/>
            <person name="Lage O.M."/>
            <person name="Pohl T."/>
            <person name="Merkel B.J."/>
            <person name="Hornburger P."/>
            <person name="Mueller R.-W."/>
            <person name="Bruemmer F."/>
            <person name="Labrenz M."/>
            <person name="Spormann A.M."/>
            <person name="Op den Camp H."/>
            <person name="Overmann J."/>
            <person name="Amann R."/>
            <person name="Jetten M.S.M."/>
            <person name="Mascher T."/>
            <person name="Medema M.H."/>
            <person name="Devos D.P."/>
            <person name="Kaster A.-K."/>
            <person name="Ovreas L."/>
            <person name="Rohde M."/>
            <person name="Galperin M.Y."/>
            <person name="Jogler C."/>
        </authorList>
    </citation>
    <scope>NUCLEOTIDE SEQUENCE [LARGE SCALE GENOMIC DNA]</scope>
    <source>
        <strain evidence="1 2">Mal4</strain>
    </source>
</reference>
<dbReference type="Pfam" id="PF04359">
    <property type="entry name" value="DUF493"/>
    <property type="match status" value="1"/>
</dbReference>
<accession>A0A517Z682</accession>
<dbReference type="InterPro" id="IPR027471">
    <property type="entry name" value="YbeD-like_sf"/>
</dbReference>